<feature type="binding site" evidence="8">
    <location>
        <position position="34"/>
    </location>
    <ligand>
        <name>L-tyrosine</name>
        <dbReference type="ChEBI" id="CHEBI:58315"/>
    </ligand>
</feature>
<dbReference type="OrthoDB" id="9804243at2"/>
<reference evidence="11 12" key="1">
    <citation type="submission" date="2019-06" db="EMBL/GenBank/DDBJ databases">
        <title>Draft Genome Sequence of Candidatus Phytoplasma pini-Related Strain MDPP: A Resource for Comparative Genomics of Gymnosperm-infecting Phytoplasmas.</title>
        <authorList>
            <person name="Cai W."/>
            <person name="Costanzo S."/>
            <person name="Shao J."/>
            <person name="Zhao Y."/>
            <person name="Davis R."/>
        </authorList>
    </citation>
    <scope>NUCLEOTIDE SEQUENCE [LARGE SCALE GENOMIC DNA]</scope>
    <source>
        <strain evidence="11 12">MDPP</strain>
    </source>
</reference>
<dbReference type="GO" id="GO:0005829">
    <property type="term" value="C:cytosol"/>
    <property type="evidence" value="ECO:0007669"/>
    <property type="project" value="TreeGrafter"/>
</dbReference>
<dbReference type="NCBIfam" id="TIGR00234">
    <property type="entry name" value="tyrS"/>
    <property type="match status" value="1"/>
</dbReference>
<dbReference type="Pfam" id="PF00579">
    <property type="entry name" value="tRNA-synt_1b"/>
    <property type="match status" value="1"/>
</dbReference>
<keyword evidence="6 8" id="KW-0030">Aminoacyl-tRNA synthetase</keyword>
<dbReference type="SUPFAM" id="SSF52374">
    <property type="entry name" value="Nucleotidylyl transferase"/>
    <property type="match status" value="1"/>
</dbReference>
<dbReference type="Proteomes" id="UP000320078">
    <property type="component" value="Unassembled WGS sequence"/>
</dbReference>
<evidence type="ECO:0000313" key="11">
    <source>
        <dbReference type="EMBL" id="TVY12119.1"/>
    </source>
</evidence>
<dbReference type="GO" id="GO:0006437">
    <property type="term" value="P:tyrosyl-tRNA aminoacylation"/>
    <property type="evidence" value="ECO:0007669"/>
    <property type="project" value="UniProtKB-UniRule"/>
</dbReference>
<evidence type="ECO:0000313" key="12">
    <source>
        <dbReference type="Proteomes" id="UP000320078"/>
    </source>
</evidence>
<dbReference type="Gene3D" id="3.40.50.620">
    <property type="entry name" value="HUPs"/>
    <property type="match status" value="1"/>
</dbReference>
<dbReference type="RefSeq" id="WP_144658524.1">
    <property type="nucleotide sequence ID" value="NZ_VIAE01000010.1"/>
</dbReference>
<feature type="short sequence motif" description="'KMSKS' region" evidence="8">
    <location>
        <begin position="228"/>
        <end position="232"/>
    </location>
</feature>
<dbReference type="InterPro" id="IPR036986">
    <property type="entry name" value="S4_RNA-bd_sf"/>
</dbReference>
<evidence type="ECO:0000256" key="8">
    <source>
        <dbReference type="HAMAP-Rule" id="MF_02006"/>
    </source>
</evidence>
<comment type="catalytic activity">
    <reaction evidence="7 8">
        <text>tRNA(Tyr) + L-tyrosine + ATP = L-tyrosyl-tRNA(Tyr) + AMP + diphosphate + H(+)</text>
        <dbReference type="Rhea" id="RHEA:10220"/>
        <dbReference type="Rhea" id="RHEA-COMP:9706"/>
        <dbReference type="Rhea" id="RHEA-COMP:9707"/>
        <dbReference type="ChEBI" id="CHEBI:15378"/>
        <dbReference type="ChEBI" id="CHEBI:30616"/>
        <dbReference type="ChEBI" id="CHEBI:33019"/>
        <dbReference type="ChEBI" id="CHEBI:58315"/>
        <dbReference type="ChEBI" id="CHEBI:78442"/>
        <dbReference type="ChEBI" id="CHEBI:78536"/>
        <dbReference type="ChEBI" id="CHEBI:456215"/>
        <dbReference type="EC" id="6.1.1.1"/>
    </reaction>
</comment>
<dbReference type="InterPro" id="IPR054608">
    <property type="entry name" value="SYY-like_C"/>
</dbReference>
<protein>
    <recommendedName>
        <fullName evidence="8">Tyrosine--tRNA ligase</fullName>
        <ecNumber evidence="8">6.1.1.1</ecNumber>
    </recommendedName>
    <alternativeName>
        <fullName evidence="8">Tyrosyl-tRNA synthetase</fullName>
        <shortName evidence="8">TyrRS</shortName>
    </alternativeName>
</protein>
<comment type="subcellular location">
    <subcellularLocation>
        <location evidence="8">Cytoplasm</location>
    </subcellularLocation>
</comment>
<feature type="binding site" evidence="8">
    <location>
        <position position="168"/>
    </location>
    <ligand>
        <name>L-tyrosine</name>
        <dbReference type="ChEBI" id="CHEBI:58315"/>
    </ligand>
</feature>
<comment type="subunit">
    <text evidence="8">Homodimer.</text>
</comment>
<keyword evidence="1 8" id="KW-0436">Ligase</keyword>
<accession>A0A559KJ32</accession>
<feature type="short sequence motif" description="'HIGH' region" evidence="8">
    <location>
        <begin position="39"/>
        <end position="48"/>
    </location>
</feature>
<dbReference type="FunFam" id="1.10.240.10:FF:000001">
    <property type="entry name" value="Tyrosine--tRNA ligase"/>
    <property type="match status" value="1"/>
</dbReference>
<feature type="binding site" evidence="8">
    <location>
        <position position="164"/>
    </location>
    <ligand>
        <name>L-tyrosine</name>
        <dbReference type="ChEBI" id="CHEBI:58315"/>
    </ligand>
</feature>
<evidence type="ECO:0000256" key="9">
    <source>
        <dbReference type="PROSITE-ProRule" id="PRU00182"/>
    </source>
</evidence>
<organism evidence="11 12">
    <name type="scientific">Candidatus Phytoplasma pini</name>
    <dbReference type="NCBI Taxonomy" id="267362"/>
    <lineage>
        <taxon>Bacteria</taxon>
        <taxon>Bacillati</taxon>
        <taxon>Mycoplasmatota</taxon>
        <taxon>Mollicutes</taxon>
        <taxon>Acholeplasmatales</taxon>
        <taxon>Acholeplasmataceae</taxon>
        <taxon>Candidatus Phytoplasma</taxon>
    </lineage>
</organism>
<evidence type="ECO:0000256" key="3">
    <source>
        <dbReference type="ARBA" id="ARBA00022840"/>
    </source>
</evidence>
<comment type="function">
    <text evidence="8">Catalyzes the attachment of tyrosine to tRNA(Tyr) in a two-step reaction: tyrosine is first activated by ATP to form Tyr-AMP and then transferred to the acceptor end of tRNA(Tyr).</text>
</comment>
<dbReference type="HAMAP" id="MF_02006">
    <property type="entry name" value="Tyr_tRNA_synth_type1"/>
    <property type="match status" value="1"/>
</dbReference>
<dbReference type="InterPro" id="IPR002307">
    <property type="entry name" value="Tyr-tRNA-ligase"/>
</dbReference>
<dbReference type="InterPro" id="IPR024088">
    <property type="entry name" value="Tyr-tRNA-ligase_bac-type"/>
</dbReference>
<dbReference type="EMBL" id="VIAE01000010">
    <property type="protein sequence ID" value="TVY12119.1"/>
    <property type="molecule type" value="Genomic_DNA"/>
</dbReference>
<evidence type="ECO:0000256" key="1">
    <source>
        <dbReference type="ARBA" id="ARBA00022598"/>
    </source>
</evidence>
<keyword evidence="3 8" id="KW-0067">ATP-binding</keyword>
<keyword evidence="4 9" id="KW-0694">RNA-binding</keyword>
<feature type="domain" description="Tyrosine--tRNA ligase SYY-like C-terminal" evidence="10">
    <location>
        <begin position="342"/>
        <end position="411"/>
    </location>
</feature>
<dbReference type="InterPro" id="IPR024107">
    <property type="entry name" value="Tyr-tRNA-ligase_bac_1"/>
</dbReference>
<dbReference type="Gene3D" id="3.10.290.10">
    <property type="entry name" value="RNA-binding S4 domain"/>
    <property type="match status" value="1"/>
</dbReference>
<proteinExistence type="inferred from homology"/>
<dbReference type="PROSITE" id="PS50889">
    <property type="entry name" value="S4"/>
    <property type="match status" value="1"/>
</dbReference>
<dbReference type="CDD" id="cd00805">
    <property type="entry name" value="TyrRS_core"/>
    <property type="match status" value="1"/>
</dbReference>
<keyword evidence="2 8" id="KW-0547">Nucleotide-binding</keyword>
<dbReference type="InterPro" id="IPR014729">
    <property type="entry name" value="Rossmann-like_a/b/a_fold"/>
</dbReference>
<dbReference type="SUPFAM" id="SSF55174">
    <property type="entry name" value="Alpha-L RNA-binding motif"/>
    <property type="match status" value="1"/>
</dbReference>
<gene>
    <name evidence="8 11" type="primary">tyrS</name>
    <name evidence="11" type="ORF">MDPP_00331</name>
</gene>
<keyword evidence="5 8" id="KW-0648">Protein biosynthesis</keyword>
<dbReference type="PANTHER" id="PTHR11766">
    <property type="entry name" value="TYROSYL-TRNA SYNTHETASE"/>
    <property type="match status" value="1"/>
</dbReference>
<evidence type="ECO:0000259" key="10">
    <source>
        <dbReference type="Pfam" id="PF22421"/>
    </source>
</evidence>
<comment type="similarity">
    <text evidence="8">Belongs to the class-I aminoacyl-tRNA synthetase family. TyrS type 1 subfamily.</text>
</comment>
<evidence type="ECO:0000256" key="6">
    <source>
        <dbReference type="ARBA" id="ARBA00023146"/>
    </source>
</evidence>
<dbReference type="InterPro" id="IPR002305">
    <property type="entry name" value="aa-tRNA-synth_Ic"/>
</dbReference>
<keyword evidence="8" id="KW-0963">Cytoplasm</keyword>
<evidence type="ECO:0000256" key="7">
    <source>
        <dbReference type="ARBA" id="ARBA00048248"/>
    </source>
</evidence>
<dbReference type="EC" id="6.1.1.1" evidence="8"/>
<feature type="binding site" evidence="8">
    <location>
        <position position="231"/>
    </location>
    <ligand>
        <name>ATP</name>
        <dbReference type="ChEBI" id="CHEBI:30616"/>
    </ligand>
</feature>
<keyword evidence="12" id="KW-1185">Reference proteome</keyword>
<name>A0A559KJ32_9MOLU</name>
<dbReference type="AlphaFoldDB" id="A0A559KJ32"/>
<dbReference type="PANTHER" id="PTHR11766:SF0">
    <property type="entry name" value="TYROSINE--TRNA LIGASE, MITOCHONDRIAL"/>
    <property type="match status" value="1"/>
</dbReference>
<comment type="caution">
    <text evidence="11">The sequence shown here is derived from an EMBL/GenBank/DDBJ whole genome shotgun (WGS) entry which is preliminary data.</text>
</comment>
<evidence type="ECO:0000256" key="4">
    <source>
        <dbReference type="ARBA" id="ARBA00022884"/>
    </source>
</evidence>
<dbReference type="GO" id="GO:0003723">
    <property type="term" value="F:RNA binding"/>
    <property type="evidence" value="ECO:0007669"/>
    <property type="project" value="UniProtKB-KW"/>
</dbReference>
<dbReference type="GO" id="GO:0004831">
    <property type="term" value="F:tyrosine-tRNA ligase activity"/>
    <property type="evidence" value="ECO:0007669"/>
    <property type="project" value="UniProtKB-UniRule"/>
</dbReference>
<dbReference type="GO" id="GO:0005524">
    <property type="term" value="F:ATP binding"/>
    <property type="evidence" value="ECO:0007669"/>
    <property type="project" value="UniProtKB-UniRule"/>
</dbReference>
<dbReference type="PRINTS" id="PR01040">
    <property type="entry name" value="TRNASYNTHTYR"/>
</dbReference>
<sequence>MSLFQELKWRDAIKDCNDEKKLEQLLENEKIFFYCGFDPTASSLTIGHLVQIIIILLFQKKGHFPIILIGQATGLIGDPKETKERTLLTSEKNNYNCKKIQEQLKKFLPSEKIKFVNNYDWISQIDLISFFRKYGKLFNVNYMISKEKIAKRLNIGISYTEFSYMILQSLDFHQLYKNHNVQLQIGGSDQWGNITSGLELIRKMEFSNKRKIVCGMSIPLLLDSKGIKFGKSENNALWLDAELTSPYQIYQYFLNIEDSSVIHFLKILTLLEKDKIEELYLLTQKEPRKRKAQQALSQSIVSFLHGEKIFQECLKVKEILFIQKKQNISLKDFVLLSKYLVTVEIKEKINLIDALVLSQLADSKKEAKRLIQLGSIKIFNQTINNMNLELTADDFLYYDKYIILTKKNKIHALLSLNKNQ</sequence>
<evidence type="ECO:0000256" key="2">
    <source>
        <dbReference type="ARBA" id="ARBA00022741"/>
    </source>
</evidence>
<dbReference type="Pfam" id="PF22421">
    <property type="entry name" value="SYY_C-terminal"/>
    <property type="match status" value="1"/>
</dbReference>
<evidence type="ECO:0000256" key="5">
    <source>
        <dbReference type="ARBA" id="ARBA00022917"/>
    </source>
</evidence>
<dbReference type="Gene3D" id="1.10.240.10">
    <property type="entry name" value="Tyrosyl-Transfer RNA Synthetase"/>
    <property type="match status" value="1"/>
</dbReference>